<keyword evidence="4 8" id="KW-0441">Lipid A biosynthesis</keyword>
<dbReference type="NCBIfam" id="NF000582">
    <property type="entry name" value="PRK00006.1"/>
    <property type="match status" value="1"/>
</dbReference>
<dbReference type="Pfam" id="PF07977">
    <property type="entry name" value="FabA"/>
    <property type="match status" value="1"/>
</dbReference>
<keyword evidence="10" id="KW-1185">Reference proteome</keyword>
<organism evidence="9 10">
    <name type="scientific">Meiothermus luteus</name>
    <dbReference type="NCBI Taxonomy" id="2026184"/>
    <lineage>
        <taxon>Bacteria</taxon>
        <taxon>Thermotogati</taxon>
        <taxon>Deinococcota</taxon>
        <taxon>Deinococci</taxon>
        <taxon>Thermales</taxon>
        <taxon>Thermaceae</taxon>
        <taxon>Meiothermus</taxon>
    </lineage>
</organism>
<dbReference type="PANTHER" id="PTHR30272:SF1">
    <property type="entry name" value="3-HYDROXYACYL-[ACYL-CARRIER-PROTEIN] DEHYDRATASE"/>
    <property type="match status" value="1"/>
</dbReference>
<dbReference type="InterPro" id="IPR029069">
    <property type="entry name" value="HotDog_dom_sf"/>
</dbReference>
<feature type="active site" evidence="8">
    <location>
        <position position="53"/>
    </location>
</feature>
<dbReference type="HAMAP" id="MF_00406">
    <property type="entry name" value="FabZ"/>
    <property type="match status" value="1"/>
</dbReference>
<dbReference type="GO" id="GO:0006633">
    <property type="term" value="P:fatty acid biosynthetic process"/>
    <property type="evidence" value="ECO:0007669"/>
    <property type="project" value="UniProtKB-UniRule"/>
</dbReference>
<comment type="similarity">
    <text evidence="8">Belongs to the thioester dehydratase family. FabZ subfamily.</text>
</comment>
<evidence type="ECO:0000256" key="5">
    <source>
        <dbReference type="ARBA" id="ARBA00023098"/>
    </source>
</evidence>
<evidence type="ECO:0000256" key="3">
    <source>
        <dbReference type="ARBA" id="ARBA00022516"/>
    </source>
</evidence>
<dbReference type="GO" id="GO:0019171">
    <property type="term" value="F:(3R)-hydroxyacyl-[acyl-carrier-protein] dehydratase activity"/>
    <property type="evidence" value="ECO:0007669"/>
    <property type="project" value="UniProtKB-EC"/>
</dbReference>
<dbReference type="GO" id="GO:0005737">
    <property type="term" value="C:cytoplasm"/>
    <property type="evidence" value="ECO:0007669"/>
    <property type="project" value="UniProtKB-SubCell"/>
</dbReference>
<dbReference type="FunFam" id="3.10.129.10:FF:000001">
    <property type="entry name" value="3-hydroxyacyl-[acyl-carrier-protein] dehydratase FabZ"/>
    <property type="match status" value="1"/>
</dbReference>
<name>A0A399EC50_9DEIN</name>
<sequence>MRLYYKAVDIYEILKFLPHRYPFLLVDRVLEADEKRFRAIKNVTFNEPQFQGHFPGYPIMPGVLLIEAMAQGSVAVVVRQPEFKPGMLVFLVGVEEARFRKPVVPGDTLLLEGELLGYRRGLGRVRVEARVEGELRAEATLSFVLRSESGGSVA</sequence>
<dbReference type="GO" id="GO:0009245">
    <property type="term" value="P:lipid A biosynthetic process"/>
    <property type="evidence" value="ECO:0007669"/>
    <property type="project" value="UniProtKB-UniRule"/>
</dbReference>
<dbReference type="AlphaFoldDB" id="A0A399EC50"/>
<protein>
    <recommendedName>
        <fullName evidence="8">3-hydroxyacyl-[acyl-carrier-protein] dehydratase FabZ</fullName>
        <ecNumber evidence="8">4.2.1.59</ecNumber>
    </recommendedName>
    <alternativeName>
        <fullName evidence="8">(3R)-hydroxymyristoyl-[acyl-carrier-protein] dehydratase</fullName>
        <shortName evidence="8">(3R)-hydroxymyristoyl-ACP dehydrase</shortName>
    </alternativeName>
    <alternativeName>
        <fullName evidence="8">Beta-hydroxyacyl-ACP dehydratase</fullName>
    </alternativeName>
</protein>
<keyword evidence="5 8" id="KW-0443">Lipid metabolism</keyword>
<dbReference type="InterPro" id="IPR013114">
    <property type="entry name" value="FabA_FabZ"/>
</dbReference>
<dbReference type="PANTHER" id="PTHR30272">
    <property type="entry name" value="3-HYDROXYACYL-[ACYL-CARRIER-PROTEIN] DEHYDRATASE"/>
    <property type="match status" value="1"/>
</dbReference>
<comment type="caution">
    <text evidence="9">The sequence shown here is derived from an EMBL/GenBank/DDBJ whole genome shotgun (WGS) entry which is preliminary data.</text>
</comment>
<dbReference type="EMBL" id="QWKZ01000168">
    <property type="protein sequence ID" value="RIH81376.1"/>
    <property type="molecule type" value="Genomic_DNA"/>
</dbReference>
<dbReference type="CDD" id="cd01288">
    <property type="entry name" value="FabZ"/>
    <property type="match status" value="1"/>
</dbReference>
<dbReference type="NCBIfam" id="TIGR01750">
    <property type="entry name" value="fabZ"/>
    <property type="match status" value="1"/>
</dbReference>
<keyword evidence="3 8" id="KW-0444">Lipid biosynthesis</keyword>
<keyword evidence="6 8" id="KW-0456">Lyase</keyword>
<evidence type="ECO:0000313" key="9">
    <source>
        <dbReference type="EMBL" id="RIH81376.1"/>
    </source>
</evidence>
<dbReference type="Gene3D" id="3.10.129.10">
    <property type="entry name" value="Hotdog Thioesterase"/>
    <property type="match status" value="1"/>
</dbReference>
<evidence type="ECO:0000256" key="7">
    <source>
        <dbReference type="ARBA" id="ARBA00025049"/>
    </source>
</evidence>
<dbReference type="Proteomes" id="UP000265800">
    <property type="component" value="Unassembled WGS sequence"/>
</dbReference>
<evidence type="ECO:0000313" key="10">
    <source>
        <dbReference type="Proteomes" id="UP000265800"/>
    </source>
</evidence>
<gene>
    <name evidence="8 9" type="primary">fabZ</name>
    <name evidence="9" type="ORF">Mlute_02820</name>
</gene>
<comment type="subcellular location">
    <subcellularLocation>
        <location evidence="1 8">Cytoplasm</location>
    </subcellularLocation>
</comment>
<dbReference type="GO" id="GO:0016020">
    <property type="term" value="C:membrane"/>
    <property type="evidence" value="ECO:0007669"/>
    <property type="project" value="GOC"/>
</dbReference>
<comment type="catalytic activity">
    <reaction evidence="8">
        <text>a (3R)-hydroxyacyl-[ACP] = a (2E)-enoyl-[ACP] + H2O</text>
        <dbReference type="Rhea" id="RHEA:13097"/>
        <dbReference type="Rhea" id="RHEA-COMP:9925"/>
        <dbReference type="Rhea" id="RHEA-COMP:9945"/>
        <dbReference type="ChEBI" id="CHEBI:15377"/>
        <dbReference type="ChEBI" id="CHEBI:78784"/>
        <dbReference type="ChEBI" id="CHEBI:78827"/>
        <dbReference type="EC" id="4.2.1.59"/>
    </reaction>
</comment>
<evidence type="ECO:0000256" key="2">
    <source>
        <dbReference type="ARBA" id="ARBA00022490"/>
    </source>
</evidence>
<proteinExistence type="inferred from homology"/>
<dbReference type="SUPFAM" id="SSF54637">
    <property type="entry name" value="Thioesterase/thiol ester dehydrase-isomerase"/>
    <property type="match status" value="1"/>
</dbReference>
<evidence type="ECO:0000256" key="8">
    <source>
        <dbReference type="HAMAP-Rule" id="MF_00406"/>
    </source>
</evidence>
<evidence type="ECO:0000256" key="1">
    <source>
        <dbReference type="ARBA" id="ARBA00004496"/>
    </source>
</evidence>
<evidence type="ECO:0000256" key="6">
    <source>
        <dbReference type="ARBA" id="ARBA00023239"/>
    </source>
</evidence>
<reference evidence="9 10" key="1">
    <citation type="submission" date="2018-08" db="EMBL/GenBank/DDBJ databases">
        <title>Meiothermus luteus KCTC 52599 genome sequencing project.</title>
        <authorList>
            <person name="Da Costa M.S."/>
            <person name="Albuquerque L."/>
            <person name="Raposo P."/>
            <person name="Froufe H.J.C."/>
            <person name="Barroso C.S."/>
            <person name="Egas C."/>
        </authorList>
    </citation>
    <scope>NUCLEOTIDE SEQUENCE [LARGE SCALE GENOMIC DNA]</scope>
    <source>
        <strain evidence="9 10">KCTC 52599</strain>
    </source>
</reference>
<dbReference type="EC" id="4.2.1.59" evidence="8"/>
<dbReference type="InterPro" id="IPR010084">
    <property type="entry name" value="FabZ"/>
</dbReference>
<comment type="function">
    <text evidence="7 8">Involved in unsaturated fatty acids biosynthesis. Catalyzes the dehydration of short chain beta-hydroxyacyl-ACPs and long chain saturated and unsaturated beta-hydroxyacyl-ACPs.</text>
</comment>
<accession>A0A399EC50</accession>
<keyword evidence="2 8" id="KW-0963">Cytoplasm</keyword>
<evidence type="ECO:0000256" key="4">
    <source>
        <dbReference type="ARBA" id="ARBA00022556"/>
    </source>
</evidence>